<evidence type="ECO:0000256" key="4">
    <source>
        <dbReference type="ARBA" id="ARBA00022692"/>
    </source>
</evidence>
<feature type="transmembrane region" description="Helical" evidence="8">
    <location>
        <begin position="450"/>
        <end position="470"/>
    </location>
</feature>
<feature type="transmembrane region" description="Helical" evidence="8">
    <location>
        <begin position="6"/>
        <end position="23"/>
    </location>
</feature>
<evidence type="ECO:0000256" key="7">
    <source>
        <dbReference type="PIRNR" id="PIRNR016636"/>
    </source>
</evidence>
<feature type="transmembrane region" description="Helical" evidence="8">
    <location>
        <begin position="194"/>
        <end position="214"/>
    </location>
</feature>
<protein>
    <recommendedName>
        <fullName evidence="11">MBOAT family protein</fullName>
    </recommendedName>
</protein>
<evidence type="ECO:0000313" key="10">
    <source>
        <dbReference type="Proteomes" id="UP000823964"/>
    </source>
</evidence>
<feature type="transmembrane region" description="Helical" evidence="8">
    <location>
        <begin position="57"/>
        <end position="75"/>
    </location>
</feature>
<dbReference type="Proteomes" id="UP000823964">
    <property type="component" value="Unassembled WGS sequence"/>
</dbReference>
<feature type="transmembrane region" description="Helical" evidence="8">
    <location>
        <begin position="307"/>
        <end position="322"/>
    </location>
</feature>
<name>A0A9D1VCJ6_9BACT</name>
<feature type="transmembrane region" description="Helical" evidence="8">
    <location>
        <begin position="241"/>
        <end position="261"/>
    </location>
</feature>
<keyword evidence="7" id="KW-0012">Acyltransferase</keyword>
<feature type="transmembrane region" description="Helical" evidence="8">
    <location>
        <begin position="352"/>
        <end position="372"/>
    </location>
</feature>
<comment type="subcellular location">
    <subcellularLocation>
        <location evidence="1">Cell membrane</location>
        <topology evidence="1">Multi-pass membrane protein</topology>
    </subcellularLocation>
</comment>
<dbReference type="AlphaFoldDB" id="A0A9D1VCJ6"/>
<dbReference type="GO" id="GO:0005886">
    <property type="term" value="C:plasma membrane"/>
    <property type="evidence" value="ECO:0007669"/>
    <property type="project" value="UniProtKB-SubCell"/>
</dbReference>
<reference evidence="9" key="2">
    <citation type="submission" date="2021-04" db="EMBL/GenBank/DDBJ databases">
        <authorList>
            <person name="Gilroy R."/>
        </authorList>
    </citation>
    <scope>NUCLEOTIDE SEQUENCE</scope>
    <source>
        <strain evidence="9">14975</strain>
    </source>
</reference>
<evidence type="ECO:0000256" key="2">
    <source>
        <dbReference type="ARBA" id="ARBA00010323"/>
    </source>
</evidence>
<dbReference type="EMBL" id="DXFQ01000124">
    <property type="protein sequence ID" value="HIX20294.1"/>
    <property type="molecule type" value="Genomic_DNA"/>
</dbReference>
<feature type="transmembrane region" description="Helical" evidence="8">
    <location>
        <begin position="407"/>
        <end position="430"/>
    </location>
</feature>
<feature type="transmembrane region" description="Helical" evidence="8">
    <location>
        <begin position="82"/>
        <end position="101"/>
    </location>
</feature>
<evidence type="ECO:0000256" key="5">
    <source>
        <dbReference type="ARBA" id="ARBA00022989"/>
    </source>
</evidence>
<dbReference type="InterPro" id="IPR051085">
    <property type="entry name" value="MB_O-acyltransferase"/>
</dbReference>
<gene>
    <name evidence="9" type="ORF">H9862_06820</name>
</gene>
<evidence type="ECO:0000256" key="8">
    <source>
        <dbReference type="SAM" id="Phobius"/>
    </source>
</evidence>
<sequence>MDFSAPSFWITLIPFFLLLYIVNRFSGNNTERRRRCNRILILITSLTLLGIASLQTLLIFCSVAITAYVVCMAAAKLKRGRRLVLGGLIVILLLPLLYYKYGYFICSSFAPNRNWDTLRDLIIPIGISFYSFQMIGFCIDTFVRRLPVPRFVDYMNFCSFFPQIVAGPIERRDDLLPQVTAMNLKASEDTLTRGISYIILGLFFKCCIADNLALGFPGTDDLRGHCAYLLWLNNLSFTFRIYFDFAGYGLSAYGLGMCMGIRLRLNFMSPYTATNVTEFWRRWHTSLTLWFRDYIYFPMGGSRTRRWALNILIVFLISGLWHGANWNFILWGAIIGITMVFHRLFRKSGRQLPAWLGWMLTFSCMVIIWMFFYEQNLDNIWQRFCMMFQADAYSLSRFSALLSEKYIATHLINTVPAMALCFAVIVGEAISRKRFDDPYRIFINPWMSGLMVFLLVAYTTGTANPFIYFAF</sequence>
<keyword evidence="5 8" id="KW-1133">Transmembrane helix</keyword>
<keyword evidence="3 7" id="KW-1003">Cell membrane</keyword>
<evidence type="ECO:0000256" key="6">
    <source>
        <dbReference type="ARBA" id="ARBA00023136"/>
    </source>
</evidence>
<evidence type="ECO:0000313" key="9">
    <source>
        <dbReference type="EMBL" id="HIX20294.1"/>
    </source>
</evidence>
<evidence type="ECO:0008006" key="11">
    <source>
        <dbReference type="Google" id="ProtNLM"/>
    </source>
</evidence>
<dbReference type="GO" id="GO:0042121">
    <property type="term" value="P:alginic acid biosynthetic process"/>
    <property type="evidence" value="ECO:0007669"/>
    <property type="project" value="InterPro"/>
</dbReference>
<dbReference type="PIRSF" id="PIRSF500217">
    <property type="entry name" value="AlgI"/>
    <property type="match status" value="1"/>
</dbReference>
<keyword evidence="7" id="KW-0808">Transferase</keyword>
<dbReference type="PIRSF" id="PIRSF016636">
    <property type="entry name" value="AlgI_DltB"/>
    <property type="match status" value="1"/>
</dbReference>
<evidence type="ECO:0000256" key="3">
    <source>
        <dbReference type="ARBA" id="ARBA00022475"/>
    </source>
</evidence>
<reference evidence="9" key="1">
    <citation type="journal article" date="2021" name="PeerJ">
        <title>Extensive microbial diversity within the chicken gut microbiome revealed by metagenomics and culture.</title>
        <authorList>
            <person name="Gilroy R."/>
            <person name="Ravi A."/>
            <person name="Getino M."/>
            <person name="Pursley I."/>
            <person name="Horton D.L."/>
            <person name="Alikhan N.F."/>
            <person name="Baker D."/>
            <person name="Gharbi K."/>
            <person name="Hall N."/>
            <person name="Watson M."/>
            <person name="Adriaenssens E.M."/>
            <person name="Foster-Nyarko E."/>
            <person name="Jarju S."/>
            <person name="Secka A."/>
            <person name="Antonio M."/>
            <person name="Oren A."/>
            <person name="Chaudhuri R.R."/>
            <person name="La Ragione R."/>
            <person name="Hildebrand F."/>
            <person name="Pallen M.J."/>
        </authorList>
    </citation>
    <scope>NUCLEOTIDE SEQUENCE</scope>
    <source>
        <strain evidence="9">14975</strain>
    </source>
</reference>
<keyword evidence="6 7" id="KW-0472">Membrane</keyword>
<dbReference type="InterPro" id="IPR024194">
    <property type="entry name" value="Ac/AlaTfrase_AlgI/DltB"/>
</dbReference>
<evidence type="ECO:0000256" key="1">
    <source>
        <dbReference type="ARBA" id="ARBA00004651"/>
    </source>
</evidence>
<comment type="caution">
    <text evidence="9">The sequence shown here is derived from an EMBL/GenBank/DDBJ whole genome shotgun (WGS) entry which is preliminary data.</text>
</comment>
<dbReference type="InterPro" id="IPR028362">
    <property type="entry name" value="AlgI"/>
</dbReference>
<organism evidence="9 10">
    <name type="scientific">Candidatus Akkermansia intestinigallinarum</name>
    <dbReference type="NCBI Taxonomy" id="2838431"/>
    <lineage>
        <taxon>Bacteria</taxon>
        <taxon>Pseudomonadati</taxon>
        <taxon>Verrucomicrobiota</taxon>
        <taxon>Verrucomicrobiia</taxon>
        <taxon>Verrucomicrobiales</taxon>
        <taxon>Akkermansiaceae</taxon>
        <taxon>Akkermansia</taxon>
    </lineage>
</organism>
<dbReference type="GO" id="GO:0016746">
    <property type="term" value="F:acyltransferase activity"/>
    <property type="evidence" value="ECO:0007669"/>
    <property type="project" value="UniProtKB-KW"/>
</dbReference>
<keyword evidence="4 8" id="KW-0812">Transmembrane</keyword>
<dbReference type="PANTHER" id="PTHR13285">
    <property type="entry name" value="ACYLTRANSFERASE"/>
    <property type="match status" value="1"/>
</dbReference>
<dbReference type="Pfam" id="PF03062">
    <property type="entry name" value="MBOAT"/>
    <property type="match status" value="1"/>
</dbReference>
<proteinExistence type="inferred from homology"/>
<dbReference type="InterPro" id="IPR004299">
    <property type="entry name" value="MBOAT_fam"/>
</dbReference>
<feature type="transmembrane region" description="Helical" evidence="8">
    <location>
        <begin position="328"/>
        <end position="345"/>
    </location>
</feature>
<comment type="similarity">
    <text evidence="2 7">Belongs to the membrane-bound acyltransferase family.</text>
</comment>
<dbReference type="PANTHER" id="PTHR13285:SF18">
    <property type="entry name" value="PROTEIN-CYSTEINE N-PALMITOYLTRANSFERASE RASP"/>
    <property type="match status" value="1"/>
</dbReference>
<accession>A0A9D1VCJ6</accession>